<feature type="transmembrane region" description="Helical" evidence="1">
    <location>
        <begin position="80"/>
        <end position="100"/>
    </location>
</feature>
<accession>A0A1F6NUN5</accession>
<proteinExistence type="predicted"/>
<protein>
    <submittedName>
        <fullName evidence="2">Uncharacterized protein</fullName>
    </submittedName>
</protein>
<organism evidence="2 3">
    <name type="scientific">Candidatus Magasanikbacteria bacterium RIFOXYC2_FULL_42_28</name>
    <dbReference type="NCBI Taxonomy" id="1798704"/>
    <lineage>
        <taxon>Bacteria</taxon>
        <taxon>Candidatus Magasanikiibacteriota</taxon>
    </lineage>
</organism>
<feature type="transmembrane region" description="Helical" evidence="1">
    <location>
        <begin position="38"/>
        <end position="59"/>
    </location>
</feature>
<keyword evidence="1" id="KW-0812">Transmembrane</keyword>
<dbReference type="EMBL" id="MFQZ01000010">
    <property type="protein sequence ID" value="OGH87637.1"/>
    <property type="molecule type" value="Genomic_DNA"/>
</dbReference>
<keyword evidence="1" id="KW-1133">Transmembrane helix</keyword>
<dbReference type="Proteomes" id="UP000177907">
    <property type="component" value="Unassembled WGS sequence"/>
</dbReference>
<feature type="transmembrane region" description="Helical" evidence="1">
    <location>
        <begin position="112"/>
        <end position="131"/>
    </location>
</feature>
<gene>
    <name evidence="2" type="ORF">A3J93_03910</name>
</gene>
<name>A0A1F6NUN5_9BACT</name>
<dbReference type="STRING" id="1798704.A3J93_03910"/>
<comment type="caution">
    <text evidence="2">The sequence shown here is derived from an EMBL/GenBank/DDBJ whole genome shotgun (WGS) entry which is preliminary data.</text>
</comment>
<dbReference type="AlphaFoldDB" id="A0A1F6NUN5"/>
<evidence type="ECO:0000256" key="1">
    <source>
        <dbReference type="SAM" id="Phobius"/>
    </source>
</evidence>
<reference evidence="2 3" key="1">
    <citation type="journal article" date="2016" name="Nat. Commun.">
        <title>Thousands of microbial genomes shed light on interconnected biogeochemical processes in an aquifer system.</title>
        <authorList>
            <person name="Anantharaman K."/>
            <person name="Brown C.T."/>
            <person name="Hug L.A."/>
            <person name="Sharon I."/>
            <person name="Castelle C.J."/>
            <person name="Probst A.J."/>
            <person name="Thomas B.C."/>
            <person name="Singh A."/>
            <person name="Wilkins M.J."/>
            <person name="Karaoz U."/>
            <person name="Brodie E.L."/>
            <person name="Williams K.H."/>
            <person name="Hubbard S.S."/>
            <person name="Banfield J.F."/>
        </authorList>
    </citation>
    <scope>NUCLEOTIDE SEQUENCE [LARGE SCALE GENOMIC DNA]</scope>
</reference>
<evidence type="ECO:0000313" key="2">
    <source>
        <dbReference type="EMBL" id="OGH87637.1"/>
    </source>
</evidence>
<sequence length="259" mass="28455">MVEKNDVANKVMEKIKGGSVKLRSKYVFILEKLSANGALVLVVALAALFFCLVIFYLKTSDNLAYLSFGRRGFNPFMQSFPYLLCGAFVGLIGAGVYIFKKSATGFQYPVKYVITALVVVVVAVGALLAYIDVGERFERRVFEKRDFGGRMFRPFLRSGLDERAGGIAGRVVQVREGGALIQTPRGEETVDLTKLENSLSENLSDGMFIVAVGDRRGKLFLARAARIITADEMPMIGRGVNRRFGPIPSPRCGKSNLGF</sequence>
<keyword evidence="1" id="KW-0472">Membrane</keyword>
<evidence type="ECO:0000313" key="3">
    <source>
        <dbReference type="Proteomes" id="UP000177907"/>
    </source>
</evidence>